<dbReference type="PANTHER" id="PTHR12668">
    <property type="entry name" value="TRANSMEMBRANE PROTEIN 14, 15"/>
    <property type="match status" value="1"/>
</dbReference>
<evidence type="ECO:0000313" key="7">
    <source>
        <dbReference type="EMBL" id="KAE8099010.1"/>
    </source>
</evidence>
<keyword evidence="5 6" id="KW-0472">Membrane</keyword>
<feature type="transmembrane region" description="Helical" evidence="6">
    <location>
        <begin position="235"/>
        <end position="254"/>
    </location>
</feature>
<proteinExistence type="inferred from homology"/>
<accession>A0A5N6RLI0</accession>
<dbReference type="GO" id="GO:0009706">
    <property type="term" value="C:chloroplast inner membrane"/>
    <property type="evidence" value="ECO:0007669"/>
    <property type="project" value="TreeGrafter"/>
</dbReference>
<sequence>MTVTLESLAVINPSPNASHGALPSKNAPMVASLRFAPLLRPRGYRVSVVAKGVSPKWLGVRFLSMDRRSSRNLSIVASAASHEESNTNIEVEKDKDDPKLRAEDSQEAWQEVIDSFREQALKMQSISQEAYEIYSKKAAIVLKETSEQLKIQADKARRDLSVIAKEVSEEGKVYITTAAENSPEPVKEIVEIYTTSTDDLTEISRAHDFHIGIPYGLILSLGGFLSFMLTGSVGAIRFGVILGGTLLALSISSLKSYKRGEPFPLALKGQAAIASILFALELRRLFQGPSFLSFVTTLVSGAVVAFYVYTINRDGKKRRGSNLGNQTEN</sequence>
<dbReference type="Gene3D" id="1.10.10.1740">
    <property type="entry name" value="Transmembrane protein 14-like"/>
    <property type="match status" value="1"/>
</dbReference>
<reference evidence="7 8" key="1">
    <citation type="submission" date="2019-06" db="EMBL/GenBank/DDBJ databases">
        <title>A chromosomal-level reference genome of Carpinus fangiana (Coryloideae, Betulaceae).</title>
        <authorList>
            <person name="Yang X."/>
            <person name="Wang Z."/>
            <person name="Zhang L."/>
            <person name="Hao G."/>
            <person name="Liu J."/>
            <person name="Yang Y."/>
        </authorList>
    </citation>
    <scope>NUCLEOTIDE SEQUENCE [LARGE SCALE GENOMIC DNA]</scope>
    <source>
        <strain evidence="7">Cfa_2016G</strain>
        <tissue evidence="7">Leaf</tissue>
    </source>
</reference>
<evidence type="ECO:0000313" key="8">
    <source>
        <dbReference type="Proteomes" id="UP000327013"/>
    </source>
</evidence>
<evidence type="ECO:0000256" key="3">
    <source>
        <dbReference type="ARBA" id="ARBA00022692"/>
    </source>
</evidence>
<dbReference type="InterPro" id="IPR044890">
    <property type="entry name" value="TMEM14_sf"/>
</dbReference>
<comment type="subcellular location">
    <subcellularLocation>
        <location evidence="1">Membrane</location>
    </subcellularLocation>
</comment>
<comment type="similarity">
    <text evidence="2">Belongs to the TMEM14 family.</text>
</comment>
<gene>
    <name evidence="7" type="ORF">FH972_017027</name>
</gene>
<evidence type="ECO:0000256" key="4">
    <source>
        <dbReference type="ARBA" id="ARBA00022989"/>
    </source>
</evidence>
<dbReference type="GO" id="GO:0015245">
    <property type="term" value="F:fatty acid transmembrane transporter activity"/>
    <property type="evidence" value="ECO:0007669"/>
    <property type="project" value="TreeGrafter"/>
</dbReference>
<evidence type="ECO:0000256" key="1">
    <source>
        <dbReference type="ARBA" id="ARBA00004370"/>
    </source>
</evidence>
<dbReference type="Proteomes" id="UP000327013">
    <property type="component" value="Chromosome 7"/>
</dbReference>
<dbReference type="InterPro" id="IPR005349">
    <property type="entry name" value="TMEM14"/>
</dbReference>
<evidence type="ECO:0000256" key="6">
    <source>
        <dbReference type="SAM" id="Phobius"/>
    </source>
</evidence>
<dbReference type="OrthoDB" id="768548at2759"/>
<feature type="transmembrane region" description="Helical" evidence="6">
    <location>
        <begin position="266"/>
        <end position="285"/>
    </location>
</feature>
<keyword evidence="4 6" id="KW-1133">Transmembrane helix</keyword>
<evidence type="ECO:0000256" key="5">
    <source>
        <dbReference type="ARBA" id="ARBA00023136"/>
    </source>
</evidence>
<dbReference type="PANTHER" id="PTHR12668:SF43">
    <property type="entry name" value="TRANSMEMBRANE PROTEIN 14 HOMOLOG"/>
    <property type="match status" value="1"/>
</dbReference>
<dbReference type="AlphaFoldDB" id="A0A5N6RLI0"/>
<name>A0A5N6RLI0_9ROSI</name>
<organism evidence="7 8">
    <name type="scientific">Carpinus fangiana</name>
    <dbReference type="NCBI Taxonomy" id="176857"/>
    <lineage>
        <taxon>Eukaryota</taxon>
        <taxon>Viridiplantae</taxon>
        <taxon>Streptophyta</taxon>
        <taxon>Embryophyta</taxon>
        <taxon>Tracheophyta</taxon>
        <taxon>Spermatophyta</taxon>
        <taxon>Magnoliopsida</taxon>
        <taxon>eudicotyledons</taxon>
        <taxon>Gunneridae</taxon>
        <taxon>Pentapetalae</taxon>
        <taxon>rosids</taxon>
        <taxon>fabids</taxon>
        <taxon>Fagales</taxon>
        <taxon>Betulaceae</taxon>
        <taxon>Carpinus</taxon>
    </lineage>
</organism>
<evidence type="ECO:0000256" key="2">
    <source>
        <dbReference type="ARBA" id="ARBA00007590"/>
    </source>
</evidence>
<keyword evidence="3 6" id="KW-0812">Transmembrane</keyword>
<keyword evidence="8" id="KW-1185">Reference proteome</keyword>
<feature type="transmembrane region" description="Helical" evidence="6">
    <location>
        <begin position="291"/>
        <end position="309"/>
    </location>
</feature>
<protein>
    <recommendedName>
        <fullName evidence="9">Protein FATTY ACID EXPORT 3, chloroplastic</fullName>
    </recommendedName>
</protein>
<evidence type="ECO:0008006" key="9">
    <source>
        <dbReference type="Google" id="ProtNLM"/>
    </source>
</evidence>
<dbReference type="Pfam" id="PF03647">
    <property type="entry name" value="Tmemb_14"/>
    <property type="match status" value="1"/>
</dbReference>
<dbReference type="EMBL" id="CM017327">
    <property type="protein sequence ID" value="KAE8099010.1"/>
    <property type="molecule type" value="Genomic_DNA"/>
</dbReference>